<dbReference type="HOGENOM" id="CLU_1077861_0_0_1"/>
<accession>J3PAG3</accession>
<dbReference type="EMBL" id="GL385400">
    <property type="protein sequence ID" value="EJT71229.1"/>
    <property type="molecule type" value="Genomic_DNA"/>
</dbReference>
<evidence type="ECO:0000313" key="4">
    <source>
        <dbReference type="Proteomes" id="UP000006039"/>
    </source>
</evidence>
<dbReference type="RefSeq" id="XP_009226626.1">
    <property type="nucleotide sequence ID" value="XM_009228362.1"/>
</dbReference>
<dbReference type="Proteomes" id="UP000006039">
    <property type="component" value="Unassembled WGS sequence"/>
</dbReference>
<evidence type="ECO:0000313" key="3">
    <source>
        <dbReference type="EnsemblFungi" id="EJT71229"/>
    </source>
</evidence>
<evidence type="ECO:0000313" key="2">
    <source>
        <dbReference type="EMBL" id="EJT71229.1"/>
    </source>
</evidence>
<reference evidence="3" key="5">
    <citation type="submission" date="2018-04" db="UniProtKB">
        <authorList>
            <consortium name="EnsemblFungi"/>
        </authorList>
    </citation>
    <scope>IDENTIFICATION</scope>
    <source>
        <strain evidence="3">R3-111a-1</strain>
    </source>
</reference>
<reference evidence="4" key="1">
    <citation type="submission" date="2010-07" db="EMBL/GenBank/DDBJ databases">
        <title>The genome sequence of Gaeumannomyces graminis var. tritici strain R3-111a-1.</title>
        <authorList>
            <consortium name="The Broad Institute Genome Sequencing Platform"/>
            <person name="Ma L.-J."/>
            <person name="Dead R."/>
            <person name="Young S."/>
            <person name="Zeng Q."/>
            <person name="Koehrsen M."/>
            <person name="Alvarado L."/>
            <person name="Berlin A."/>
            <person name="Chapman S.B."/>
            <person name="Chen Z."/>
            <person name="Freedman E."/>
            <person name="Gellesch M."/>
            <person name="Goldberg J."/>
            <person name="Griggs A."/>
            <person name="Gujja S."/>
            <person name="Heilman E.R."/>
            <person name="Heiman D."/>
            <person name="Hepburn T."/>
            <person name="Howarth C."/>
            <person name="Jen D."/>
            <person name="Larson L."/>
            <person name="Mehta T."/>
            <person name="Neiman D."/>
            <person name="Pearson M."/>
            <person name="Roberts A."/>
            <person name="Saif S."/>
            <person name="Shea T."/>
            <person name="Shenoy N."/>
            <person name="Sisk P."/>
            <person name="Stolte C."/>
            <person name="Sykes S."/>
            <person name="Walk T."/>
            <person name="White J."/>
            <person name="Yandava C."/>
            <person name="Haas B."/>
            <person name="Nusbaum C."/>
            <person name="Birren B."/>
        </authorList>
    </citation>
    <scope>NUCLEOTIDE SEQUENCE [LARGE SCALE GENOMIC DNA]</scope>
    <source>
        <strain evidence="4">R3-111a-1</strain>
    </source>
</reference>
<keyword evidence="4" id="KW-1185">Reference proteome</keyword>
<proteinExistence type="predicted"/>
<dbReference type="AlphaFoldDB" id="J3PAG3"/>
<reference evidence="2" key="2">
    <citation type="submission" date="2010-07" db="EMBL/GenBank/DDBJ databases">
        <authorList>
            <consortium name="The Broad Institute Genome Sequencing Platform"/>
            <consortium name="Broad Institute Genome Sequencing Center for Infectious Disease"/>
            <person name="Ma L.-J."/>
            <person name="Dead R."/>
            <person name="Young S."/>
            <person name="Zeng Q."/>
            <person name="Koehrsen M."/>
            <person name="Alvarado L."/>
            <person name="Berlin A."/>
            <person name="Chapman S.B."/>
            <person name="Chen Z."/>
            <person name="Freedman E."/>
            <person name="Gellesch M."/>
            <person name="Goldberg J."/>
            <person name="Griggs A."/>
            <person name="Gujja S."/>
            <person name="Heilman E.R."/>
            <person name="Heiman D."/>
            <person name="Hepburn T."/>
            <person name="Howarth C."/>
            <person name="Jen D."/>
            <person name="Larson L."/>
            <person name="Mehta T."/>
            <person name="Neiman D."/>
            <person name="Pearson M."/>
            <person name="Roberts A."/>
            <person name="Saif S."/>
            <person name="Shea T."/>
            <person name="Shenoy N."/>
            <person name="Sisk P."/>
            <person name="Stolte C."/>
            <person name="Sykes S."/>
            <person name="Walk T."/>
            <person name="White J."/>
            <person name="Yandava C."/>
            <person name="Haas B."/>
            <person name="Nusbaum C."/>
            <person name="Birren B."/>
        </authorList>
    </citation>
    <scope>NUCLEOTIDE SEQUENCE</scope>
    <source>
        <strain evidence="2">R3-111a-1</strain>
    </source>
</reference>
<feature type="region of interest" description="Disordered" evidence="1">
    <location>
        <begin position="151"/>
        <end position="179"/>
    </location>
</feature>
<evidence type="ECO:0000256" key="1">
    <source>
        <dbReference type="SAM" id="MobiDB-lite"/>
    </source>
</evidence>
<dbReference type="EnsemblFungi" id="EJT71229">
    <property type="protein sequence ID" value="EJT71229"/>
    <property type="gene ID" value="GGTG_10489"/>
</dbReference>
<organism evidence="2">
    <name type="scientific">Gaeumannomyces tritici (strain R3-111a-1)</name>
    <name type="common">Wheat and barley take-all root rot fungus</name>
    <name type="synonym">Gaeumannomyces graminis var. tritici</name>
    <dbReference type="NCBI Taxonomy" id="644352"/>
    <lineage>
        <taxon>Eukaryota</taxon>
        <taxon>Fungi</taxon>
        <taxon>Dikarya</taxon>
        <taxon>Ascomycota</taxon>
        <taxon>Pezizomycotina</taxon>
        <taxon>Sordariomycetes</taxon>
        <taxon>Sordariomycetidae</taxon>
        <taxon>Magnaporthales</taxon>
        <taxon>Magnaporthaceae</taxon>
        <taxon>Gaeumannomyces</taxon>
    </lineage>
</organism>
<dbReference type="GeneID" id="20350947"/>
<reference evidence="2" key="3">
    <citation type="submission" date="2010-09" db="EMBL/GenBank/DDBJ databases">
        <title>Annotation of Gaeumannomyces graminis var. tritici R3-111a-1.</title>
        <authorList>
            <consortium name="The Broad Institute Genome Sequencing Platform"/>
            <person name="Ma L.-J."/>
            <person name="Dead R."/>
            <person name="Young S.K."/>
            <person name="Zeng Q."/>
            <person name="Gargeya S."/>
            <person name="Fitzgerald M."/>
            <person name="Haas B."/>
            <person name="Abouelleil A."/>
            <person name="Alvarado L."/>
            <person name="Arachchi H.M."/>
            <person name="Berlin A."/>
            <person name="Brown A."/>
            <person name="Chapman S.B."/>
            <person name="Chen Z."/>
            <person name="Dunbar C."/>
            <person name="Freedman E."/>
            <person name="Gearin G."/>
            <person name="Gellesch M."/>
            <person name="Goldberg J."/>
            <person name="Griggs A."/>
            <person name="Gujja S."/>
            <person name="Heiman D."/>
            <person name="Howarth C."/>
            <person name="Larson L."/>
            <person name="Lui A."/>
            <person name="MacDonald P.J.P."/>
            <person name="Mehta T."/>
            <person name="Montmayeur A."/>
            <person name="Murphy C."/>
            <person name="Neiman D."/>
            <person name="Pearson M."/>
            <person name="Priest M."/>
            <person name="Roberts A."/>
            <person name="Saif S."/>
            <person name="Shea T."/>
            <person name="Shenoy N."/>
            <person name="Sisk P."/>
            <person name="Stolte C."/>
            <person name="Sykes S."/>
            <person name="Yandava C."/>
            <person name="Wortman J."/>
            <person name="Nusbaum C."/>
            <person name="Birren B."/>
        </authorList>
    </citation>
    <scope>NUCLEOTIDE SEQUENCE</scope>
    <source>
        <strain evidence="2">R3-111a-1</strain>
    </source>
</reference>
<dbReference type="VEuPathDB" id="FungiDB:GGTG_10489"/>
<sequence length="258" mass="27537">MEREPGERMNMLETNKCALSVEAPPLSANTPWGIVDEAIDVGCWFVDRVLEEEPATCSKVSQGCLLRVKKADDAVEKEAPQVAGMQVSKPLLAQVGAPACQGPGGGSHAPPKPEPSGLCTAWATRAVMESQRPHHKRHYPSALLCFFGRPHPTNPTEPSTPRVDSTAAPALPPTPDALGPALRLHSVKPRRTKGKVTAIDSAAAQPPNSDATIPHISVARPRVKPNHAQPVPKTLCRRRETTLVVARAVDSTRCLAAP</sequence>
<gene>
    <name evidence="3" type="primary">20350947</name>
    <name evidence="2" type="ORF">GGTG_10489</name>
</gene>
<reference evidence="3" key="4">
    <citation type="journal article" date="2015" name="G3 (Bethesda)">
        <title>Genome sequences of three phytopathogenic species of the Magnaporthaceae family of fungi.</title>
        <authorList>
            <person name="Okagaki L.H."/>
            <person name="Nunes C.C."/>
            <person name="Sailsbery J."/>
            <person name="Clay B."/>
            <person name="Brown D."/>
            <person name="John T."/>
            <person name="Oh Y."/>
            <person name="Young N."/>
            <person name="Fitzgerald M."/>
            <person name="Haas B.J."/>
            <person name="Zeng Q."/>
            <person name="Young S."/>
            <person name="Adiconis X."/>
            <person name="Fan L."/>
            <person name="Levin J.Z."/>
            <person name="Mitchell T.K."/>
            <person name="Okubara P.A."/>
            <person name="Farman M.L."/>
            <person name="Kohn L.M."/>
            <person name="Birren B."/>
            <person name="Ma L.-J."/>
            <person name="Dean R.A."/>
        </authorList>
    </citation>
    <scope>NUCLEOTIDE SEQUENCE</scope>
    <source>
        <strain evidence="3">R3-111a-1</strain>
    </source>
</reference>
<feature type="compositionally biased region" description="Polar residues" evidence="1">
    <location>
        <begin position="154"/>
        <end position="163"/>
    </location>
</feature>
<name>J3PAG3_GAET3</name>
<protein>
    <submittedName>
        <fullName evidence="2 3">Uncharacterized protein</fullName>
    </submittedName>
</protein>